<evidence type="ECO:0000256" key="1">
    <source>
        <dbReference type="SAM" id="Coils"/>
    </source>
</evidence>
<evidence type="ECO:0000256" key="2">
    <source>
        <dbReference type="SAM" id="Phobius"/>
    </source>
</evidence>
<reference evidence="3" key="1">
    <citation type="submission" date="2019-10" db="EMBL/GenBank/DDBJ databases">
        <authorList>
            <person name="Paulsen S."/>
        </authorList>
    </citation>
    <scope>NUCLEOTIDE SEQUENCE</scope>
    <source>
        <strain evidence="3">LMG 19692</strain>
    </source>
</reference>
<keyword evidence="6" id="KW-1185">Reference proteome</keyword>
<keyword evidence="2" id="KW-0812">Transmembrane</keyword>
<keyword evidence="2" id="KW-0472">Membrane</keyword>
<gene>
    <name evidence="3" type="ORF">F9Y85_06010</name>
    <name evidence="4" type="ORF">R5H13_23675</name>
</gene>
<evidence type="ECO:0000313" key="4">
    <source>
        <dbReference type="EMBL" id="WOX30881.1"/>
    </source>
</evidence>
<dbReference type="EMBL" id="WEIA01000003">
    <property type="protein sequence ID" value="NLR20880.1"/>
    <property type="molecule type" value="Genomic_DNA"/>
</dbReference>
<feature type="transmembrane region" description="Helical" evidence="2">
    <location>
        <begin position="1011"/>
        <end position="1032"/>
    </location>
</feature>
<feature type="coiled-coil region" evidence="1">
    <location>
        <begin position="577"/>
        <end position="665"/>
    </location>
</feature>
<dbReference type="CDD" id="cd20705">
    <property type="entry name" value="MIX_I"/>
    <property type="match status" value="1"/>
</dbReference>
<evidence type="ECO:0000313" key="6">
    <source>
        <dbReference type="Proteomes" id="UP001304419"/>
    </source>
</evidence>
<keyword evidence="2" id="KW-1133">Transmembrane helix</keyword>
<evidence type="ECO:0000313" key="3">
    <source>
        <dbReference type="EMBL" id="NLR20880.1"/>
    </source>
</evidence>
<keyword evidence="1" id="KW-0175">Coiled coil</keyword>
<feature type="transmembrane region" description="Helical" evidence="2">
    <location>
        <begin position="1044"/>
        <end position="1062"/>
    </location>
</feature>
<proteinExistence type="predicted"/>
<feature type="coiled-coil region" evidence="1">
    <location>
        <begin position="735"/>
        <end position="793"/>
    </location>
</feature>
<reference evidence="4 6" key="2">
    <citation type="submission" date="2023-10" db="EMBL/GenBank/DDBJ databases">
        <title>To unveil natural product biosynthetic capacity in Pseudoalteromonas.</title>
        <authorList>
            <person name="Wang J."/>
        </authorList>
    </citation>
    <scope>NUCLEOTIDE SEQUENCE [LARGE SCALE GENOMIC DNA]</scope>
    <source>
        <strain evidence="4 6">DSM 15914</strain>
    </source>
</reference>
<dbReference type="Proteomes" id="UP000646877">
    <property type="component" value="Unassembled WGS sequence"/>
</dbReference>
<organism evidence="3 5">
    <name type="scientific">Pseudoalteromonas maricaloris</name>
    <dbReference type="NCBI Taxonomy" id="184924"/>
    <lineage>
        <taxon>Bacteria</taxon>
        <taxon>Pseudomonadati</taxon>
        <taxon>Pseudomonadota</taxon>
        <taxon>Gammaproteobacteria</taxon>
        <taxon>Alteromonadales</taxon>
        <taxon>Pseudoalteromonadaceae</taxon>
        <taxon>Pseudoalteromonas</taxon>
    </lineage>
</organism>
<accession>A0A8I2H8J8</accession>
<dbReference type="RefSeq" id="WP_193521642.1">
    <property type="nucleotide sequence ID" value="NZ_CBCSDF010000004.1"/>
</dbReference>
<dbReference type="EMBL" id="CP137579">
    <property type="protein sequence ID" value="WOX30881.1"/>
    <property type="molecule type" value="Genomic_DNA"/>
</dbReference>
<name>A0A8I2H8J8_9GAMM</name>
<sequence>MSHTLPTKTNANGNFRELVFEGYASDKEVVSLMLKDTSVDGTKEGYYKVPLYTSNTVDQQSSDADIELVHIYPFLYDTPEQQLQSASPVTSGFIYIYVDGYLWRELQVIEPEDFDAPALFSDVNLYWQKGFLSWKKSANKPNTQPQGTRAATCKPTSSILVPHKLNGNEVSVEIAWSEVQWSWEQILLFGGFNEQDPRLNTGTPLADEERHCPASGDAAALRAQRMTKLDNLGQFATGFNDQGKVVNTPTLHQKLHLPERDKIAQVPIFDGIHVARYFISQIQDLTTDIQHLLNKLSGLDSATGEIDLQQQAKYELASFMVQVFYHQADSILDKDIEIQSSGEKLVESDEDAVDFANKLKDWRTSHLEEDKFFKFLEENTFQKLARRIAETSDELVEFLNQESLSAGFTECFKDYAYQSDLRFFEAYDLVTDVFLALKPHPAAPLAHLNTDKEFWHELSSGYQGQDFILQCLGQHPTKPAKQITQFLFPKPTGDKLHDYEKAEYDRFALPLTSAKIQKIHDQEAVLPQEESEQMGRRLSQVIMGLAGSLFEIPEAAYNLSTHPGTLGEQKTQTREAMDATQHEIAQSEQALINAEREKEKAFKELQEKRAEYEYKKSVLENLTEQEHGMSRVQLDQQLELERARLRELEAKFAKAKVAVSRSRKQVNSFVKVNNAWKKYPFAKLIDAKADVLQPLMRLVDISAPGYLVEVEMRVQDYLNGNFPEGYMPLDPQSRKLAAEKQIKELNQIIRGSNKRKIDVGYGGSKLKLSLEDVLNLNKRLEFLTQSLNQAETITTIESKNKTIAYLIKITGADVSAKSAESTAQAIYDAAVDEAKQYATELDNQHATLKKLSDRLANLQKWQNAAVTESVSGQSLKGGMASILGIVYIFEVANFRQAFLNWDMSGDRKLVDFMGSIADLAAIHFSTLSMITEMKVGLPSLRQYQEFQQYKMTKGNLDAIRKFGPEFAKKANIMAWTARLNLLASAYSAGLSGFDAYYAFKRGDSGGAAGLSIATAGFVALAVETAPTILATITRGIILNPMSKLGYVGLILVLLGYGIYYLLRDEPLEAWVKACPWGSDAYGGGERDWIGDNPYYCWKTNPEYALHSLYDQLFSPKIISDVSVVQLHTPSRIYDKVTSKGKFQVAKFNVQIPGHIPESELGYLDIQLDIRPLLAGKPWSSLIAVAPTGQAQTALDYFWQNANIIINPSLTGLIIEFEESALYPYFDKFNHSKIQIRMRCRKYPRGKGATIYSGSSQELRLPASERDEEGKIEKPDLWAEQVINVEIEDYGMSPAGVLQRLLN</sequence>
<protein>
    <submittedName>
        <fullName evidence="3">Uncharacterized protein</fullName>
    </submittedName>
</protein>
<dbReference type="Proteomes" id="UP001304419">
    <property type="component" value="Chromosome 2"/>
</dbReference>
<evidence type="ECO:0000313" key="5">
    <source>
        <dbReference type="Proteomes" id="UP000646877"/>
    </source>
</evidence>